<keyword evidence="4" id="KW-1185">Reference proteome</keyword>
<dbReference type="EMBL" id="BAAABW010000042">
    <property type="protein sequence ID" value="GAA0380812.1"/>
    <property type="molecule type" value="Genomic_DNA"/>
</dbReference>
<accession>A0ABN0Y2D2</accession>
<proteinExistence type="predicted"/>
<gene>
    <name evidence="3" type="ORF">GCM10010319_69080</name>
</gene>
<sequence length="122" mass="12153">MRTWRAAVAAASMAVLAFAGGTSPAAAAAPSIPATVPQGGDAYGGSVEASKAGSTAGATAVIRCESALAPLVQRSDQTDKAIADHETSLDSLERARWPLPSLAALVSLAAVIVSIWQATAAH</sequence>
<keyword evidence="1" id="KW-0472">Membrane</keyword>
<feature type="chain" id="PRO_5045235184" evidence="2">
    <location>
        <begin position="29"/>
        <end position="122"/>
    </location>
</feature>
<evidence type="ECO:0000256" key="2">
    <source>
        <dbReference type="SAM" id="SignalP"/>
    </source>
</evidence>
<keyword evidence="1" id="KW-1133">Transmembrane helix</keyword>
<keyword evidence="2" id="KW-0732">Signal</keyword>
<organism evidence="3 4">
    <name type="scientific">Streptomyces blastmyceticus</name>
    <dbReference type="NCBI Taxonomy" id="68180"/>
    <lineage>
        <taxon>Bacteria</taxon>
        <taxon>Bacillati</taxon>
        <taxon>Actinomycetota</taxon>
        <taxon>Actinomycetes</taxon>
        <taxon>Kitasatosporales</taxon>
        <taxon>Streptomycetaceae</taxon>
        <taxon>Streptomyces</taxon>
    </lineage>
</organism>
<reference evidence="3 4" key="1">
    <citation type="journal article" date="2019" name="Int. J. Syst. Evol. Microbiol.">
        <title>The Global Catalogue of Microorganisms (GCM) 10K type strain sequencing project: providing services to taxonomists for standard genome sequencing and annotation.</title>
        <authorList>
            <consortium name="The Broad Institute Genomics Platform"/>
            <consortium name="The Broad Institute Genome Sequencing Center for Infectious Disease"/>
            <person name="Wu L."/>
            <person name="Ma J."/>
        </authorList>
    </citation>
    <scope>NUCLEOTIDE SEQUENCE [LARGE SCALE GENOMIC DNA]</scope>
    <source>
        <strain evidence="3 4">JCM 4565</strain>
    </source>
</reference>
<evidence type="ECO:0000313" key="4">
    <source>
        <dbReference type="Proteomes" id="UP001500063"/>
    </source>
</evidence>
<evidence type="ECO:0000313" key="3">
    <source>
        <dbReference type="EMBL" id="GAA0380812.1"/>
    </source>
</evidence>
<feature type="signal peptide" evidence="2">
    <location>
        <begin position="1"/>
        <end position="28"/>
    </location>
</feature>
<evidence type="ECO:0000256" key="1">
    <source>
        <dbReference type="SAM" id="Phobius"/>
    </source>
</evidence>
<feature type="transmembrane region" description="Helical" evidence="1">
    <location>
        <begin position="97"/>
        <end position="116"/>
    </location>
</feature>
<name>A0ABN0Y2D2_9ACTN</name>
<dbReference type="Proteomes" id="UP001500063">
    <property type="component" value="Unassembled WGS sequence"/>
</dbReference>
<comment type="caution">
    <text evidence="3">The sequence shown here is derived from an EMBL/GenBank/DDBJ whole genome shotgun (WGS) entry which is preliminary data.</text>
</comment>
<keyword evidence="1" id="KW-0812">Transmembrane</keyword>
<dbReference type="RefSeq" id="WP_425573038.1">
    <property type="nucleotide sequence ID" value="NZ_BAAABW010000042.1"/>
</dbReference>
<protein>
    <submittedName>
        <fullName evidence="3">Uncharacterized protein</fullName>
    </submittedName>
</protein>